<feature type="transmembrane region" description="Helical" evidence="9">
    <location>
        <begin position="45"/>
        <end position="61"/>
    </location>
</feature>
<keyword evidence="8" id="KW-0902">Two-component regulatory system</keyword>
<evidence type="ECO:0000256" key="5">
    <source>
        <dbReference type="ARBA" id="ARBA00022741"/>
    </source>
</evidence>
<dbReference type="GO" id="GO:0000155">
    <property type="term" value="F:phosphorelay sensor kinase activity"/>
    <property type="evidence" value="ECO:0007669"/>
    <property type="project" value="InterPro"/>
</dbReference>
<keyword evidence="14" id="KW-1185">Reference proteome</keyword>
<organism evidence="13 14">
    <name type="scientific">Streptomyces fuscichromogenes</name>
    <dbReference type="NCBI Taxonomy" id="1324013"/>
    <lineage>
        <taxon>Bacteria</taxon>
        <taxon>Bacillati</taxon>
        <taxon>Actinomycetota</taxon>
        <taxon>Actinomycetes</taxon>
        <taxon>Kitasatosporales</taxon>
        <taxon>Streptomycetaceae</taxon>
        <taxon>Streptomyces</taxon>
    </lineage>
</organism>
<keyword evidence="3" id="KW-0597">Phosphoprotein</keyword>
<dbReference type="InterPro" id="IPR036890">
    <property type="entry name" value="HATPase_C_sf"/>
</dbReference>
<evidence type="ECO:0000256" key="3">
    <source>
        <dbReference type="ARBA" id="ARBA00022553"/>
    </source>
</evidence>
<evidence type="ECO:0000256" key="8">
    <source>
        <dbReference type="ARBA" id="ARBA00023012"/>
    </source>
</evidence>
<feature type="domain" description="DUF7134" evidence="12">
    <location>
        <begin position="7"/>
        <end position="127"/>
    </location>
</feature>
<dbReference type="Gene3D" id="1.20.5.1930">
    <property type="match status" value="1"/>
</dbReference>
<keyword evidence="5" id="KW-0547">Nucleotide-binding</keyword>
<comment type="catalytic activity">
    <reaction evidence="1">
        <text>ATP + protein L-histidine = ADP + protein N-phospho-L-histidine.</text>
        <dbReference type="EC" id="2.7.13.3"/>
    </reaction>
</comment>
<evidence type="ECO:0000313" key="14">
    <source>
        <dbReference type="Proteomes" id="UP000653411"/>
    </source>
</evidence>
<dbReference type="InterPro" id="IPR011712">
    <property type="entry name" value="Sig_transdc_His_kin_sub3_dim/P"/>
</dbReference>
<reference evidence="13" key="2">
    <citation type="submission" date="2020-09" db="EMBL/GenBank/DDBJ databases">
        <authorList>
            <person name="Sun Q."/>
            <person name="Zhou Y."/>
        </authorList>
    </citation>
    <scope>NUCLEOTIDE SEQUENCE</scope>
    <source>
        <strain evidence="13">CGMCC 4.7110</strain>
    </source>
</reference>
<dbReference type="InterPro" id="IPR055558">
    <property type="entry name" value="DUF7134"/>
</dbReference>
<evidence type="ECO:0000256" key="9">
    <source>
        <dbReference type="SAM" id="Phobius"/>
    </source>
</evidence>
<sequence>MTTRWQHFSRRHRRPLDAVLVVVLFILSGPVAYESSKSYADGLGWWSALPLAAVATAAVLARRGHPRATVLVTAVCAAAAGGVGYLLTPMLLAPVLVALYSFAAQEPPRRVYRFCLPVTAMVVLSTLFGDRYGHPWPLATVNPVLCLLLPVALGSATRIRNAYLEAVETRARYAEQTREEEARHRVAEERVRIARELHDVVAHHLALANAQAGTLTFLARTSPDKVAPMVNQLATTTSSALRELKATVGLLRQPDDPDTLEPAPGLAQLPDLIESFRTTGLDVRVTIDGKEQQLSPGVDLSAYRIVQEALTNITKHAPGGTAHARLGYGHERLTITVTNTPGQLAATPTRIADGDGFGLIGMRERARSAGGSFSAGRRSDGGFTVTAELPILP</sequence>
<keyword evidence="9" id="KW-0472">Membrane</keyword>
<dbReference type="CDD" id="cd16917">
    <property type="entry name" value="HATPase_UhpB-NarQ-NarX-like"/>
    <property type="match status" value="1"/>
</dbReference>
<dbReference type="Gene3D" id="3.30.565.10">
    <property type="entry name" value="Histidine kinase-like ATPase, C-terminal domain"/>
    <property type="match status" value="1"/>
</dbReference>
<gene>
    <name evidence="13" type="ORF">GCM10011578_094670</name>
</gene>
<dbReference type="GO" id="GO:0005524">
    <property type="term" value="F:ATP binding"/>
    <property type="evidence" value="ECO:0007669"/>
    <property type="project" value="UniProtKB-KW"/>
</dbReference>
<feature type="domain" description="Histidine kinase/HSP90-like ATPase" evidence="10">
    <location>
        <begin position="300"/>
        <end position="391"/>
    </location>
</feature>
<evidence type="ECO:0000259" key="11">
    <source>
        <dbReference type="Pfam" id="PF07730"/>
    </source>
</evidence>
<keyword evidence="9" id="KW-1133">Transmembrane helix</keyword>
<keyword evidence="4" id="KW-0808">Transferase</keyword>
<accession>A0A917XPY7</accession>
<dbReference type="RefSeq" id="WP_189269177.1">
    <property type="nucleotide sequence ID" value="NZ_BMML01000041.1"/>
</dbReference>
<dbReference type="EMBL" id="BMML01000041">
    <property type="protein sequence ID" value="GGN44048.1"/>
    <property type="molecule type" value="Genomic_DNA"/>
</dbReference>
<evidence type="ECO:0000259" key="10">
    <source>
        <dbReference type="Pfam" id="PF02518"/>
    </source>
</evidence>
<dbReference type="Pfam" id="PF07730">
    <property type="entry name" value="HisKA_3"/>
    <property type="match status" value="1"/>
</dbReference>
<dbReference type="EC" id="2.7.13.3" evidence="2"/>
<evidence type="ECO:0000259" key="12">
    <source>
        <dbReference type="Pfam" id="PF23539"/>
    </source>
</evidence>
<dbReference type="GO" id="GO:0016020">
    <property type="term" value="C:membrane"/>
    <property type="evidence" value="ECO:0007669"/>
    <property type="project" value="InterPro"/>
</dbReference>
<evidence type="ECO:0000256" key="2">
    <source>
        <dbReference type="ARBA" id="ARBA00012438"/>
    </source>
</evidence>
<dbReference type="PANTHER" id="PTHR24421:SF10">
    <property type="entry name" value="NITRATE_NITRITE SENSOR PROTEIN NARQ"/>
    <property type="match status" value="1"/>
</dbReference>
<dbReference type="Pfam" id="PF02518">
    <property type="entry name" value="HATPase_c"/>
    <property type="match status" value="1"/>
</dbReference>
<keyword evidence="7" id="KW-0067">ATP-binding</keyword>
<dbReference type="Pfam" id="PF23539">
    <property type="entry name" value="DUF7134"/>
    <property type="match status" value="1"/>
</dbReference>
<dbReference type="GO" id="GO:0046983">
    <property type="term" value="F:protein dimerization activity"/>
    <property type="evidence" value="ECO:0007669"/>
    <property type="project" value="InterPro"/>
</dbReference>
<feature type="domain" description="Signal transduction histidine kinase subgroup 3 dimerisation and phosphoacceptor" evidence="11">
    <location>
        <begin position="189"/>
        <end position="255"/>
    </location>
</feature>
<keyword evidence="6 13" id="KW-0418">Kinase</keyword>
<dbReference type="InterPro" id="IPR050482">
    <property type="entry name" value="Sensor_HK_TwoCompSys"/>
</dbReference>
<dbReference type="InterPro" id="IPR003594">
    <property type="entry name" value="HATPase_dom"/>
</dbReference>
<reference evidence="13" key="1">
    <citation type="journal article" date="2014" name="Int. J. Syst. Evol. Microbiol.">
        <title>Complete genome sequence of Corynebacterium casei LMG S-19264T (=DSM 44701T), isolated from a smear-ripened cheese.</title>
        <authorList>
            <consortium name="US DOE Joint Genome Institute (JGI-PGF)"/>
            <person name="Walter F."/>
            <person name="Albersmeier A."/>
            <person name="Kalinowski J."/>
            <person name="Ruckert C."/>
        </authorList>
    </citation>
    <scope>NUCLEOTIDE SEQUENCE</scope>
    <source>
        <strain evidence="13">CGMCC 4.7110</strain>
    </source>
</reference>
<dbReference type="PANTHER" id="PTHR24421">
    <property type="entry name" value="NITRATE/NITRITE SENSOR PROTEIN NARX-RELATED"/>
    <property type="match status" value="1"/>
</dbReference>
<comment type="caution">
    <text evidence="13">The sequence shown here is derived from an EMBL/GenBank/DDBJ whole genome shotgun (WGS) entry which is preliminary data.</text>
</comment>
<dbReference type="AlphaFoldDB" id="A0A917XPY7"/>
<evidence type="ECO:0000256" key="7">
    <source>
        <dbReference type="ARBA" id="ARBA00022840"/>
    </source>
</evidence>
<dbReference type="Proteomes" id="UP000653411">
    <property type="component" value="Unassembled WGS sequence"/>
</dbReference>
<evidence type="ECO:0000256" key="1">
    <source>
        <dbReference type="ARBA" id="ARBA00000085"/>
    </source>
</evidence>
<protein>
    <recommendedName>
        <fullName evidence="2">histidine kinase</fullName>
        <ecNumber evidence="2">2.7.13.3</ecNumber>
    </recommendedName>
</protein>
<evidence type="ECO:0000256" key="4">
    <source>
        <dbReference type="ARBA" id="ARBA00022679"/>
    </source>
</evidence>
<dbReference type="SUPFAM" id="SSF55874">
    <property type="entry name" value="ATPase domain of HSP90 chaperone/DNA topoisomerase II/histidine kinase"/>
    <property type="match status" value="1"/>
</dbReference>
<evidence type="ECO:0000313" key="13">
    <source>
        <dbReference type="EMBL" id="GGN44048.1"/>
    </source>
</evidence>
<proteinExistence type="predicted"/>
<name>A0A917XPY7_9ACTN</name>
<feature type="transmembrane region" description="Helical" evidence="9">
    <location>
        <begin position="16"/>
        <end position="33"/>
    </location>
</feature>
<evidence type="ECO:0000256" key="6">
    <source>
        <dbReference type="ARBA" id="ARBA00022777"/>
    </source>
</evidence>
<keyword evidence="9" id="KW-0812">Transmembrane</keyword>